<evidence type="ECO:0000313" key="1">
    <source>
        <dbReference type="EMBL" id="KAJ1123034.1"/>
    </source>
</evidence>
<name>A0AAV7P854_PLEWA</name>
<dbReference type="Proteomes" id="UP001066276">
    <property type="component" value="Chromosome 7"/>
</dbReference>
<accession>A0AAV7P854</accession>
<keyword evidence="2" id="KW-1185">Reference proteome</keyword>
<evidence type="ECO:0000313" key="2">
    <source>
        <dbReference type="Proteomes" id="UP001066276"/>
    </source>
</evidence>
<sequence>MLTQTTRDSLDCNLKDDWISRSRVCCRLVRSSVVCVDDEKTGRAYCTLGSLERKLVCNAEIVVEQVKFRPVRTENPVSMRADLNLRLFFFFEYTNIAVA</sequence>
<protein>
    <submittedName>
        <fullName evidence="1">Uncharacterized protein</fullName>
    </submittedName>
</protein>
<reference evidence="1" key="1">
    <citation type="journal article" date="2022" name="bioRxiv">
        <title>Sequencing and chromosome-scale assembly of the giantPleurodeles waltlgenome.</title>
        <authorList>
            <person name="Brown T."/>
            <person name="Elewa A."/>
            <person name="Iarovenko S."/>
            <person name="Subramanian E."/>
            <person name="Araus A.J."/>
            <person name="Petzold A."/>
            <person name="Susuki M."/>
            <person name="Suzuki K.-i.T."/>
            <person name="Hayashi T."/>
            <person name="Toyoda A."/>
            <person name="Oliveira C."/>
            <person name="Osipova E."/>
            <person name="Leigh N.D."/>
            <person name="Simon A."/>
            <person name="Yun M.H."/>
        </authorList>
    </citation>
    <scope>NUCLEOTIDE SEQUENCE</scope>
    <source>
        <strain evidence="1">20211129_DDA</strain>
        <tissue evidence="1">Liver</tissue>
    </source>
</reference>
<proteinExistence type="predicted"/>
<dbReference type="AlphaFoldDB" id="A0AAV7P854"/>
<dbReference type="EMBL" id="JANPWB010000011">
    <property type="protein sequence ID" value="KAJ1123034.1"/>
    <property type="molecule type" value="Genomic_DNA"/>
</dbReference>
<gene>
    <name evidence="1" type="ORF">NDU88_001507</name>
</gene>
<comment type="caution">
    <text evidence="1">The sequence shown here is derived from an EMBL/GenBank/DDBJ whole genome shotgun (WGS) entry which is preliminary data.</text>
</comment>
<organism evidence="1 2">
    <name type="scientific">Pleurodeles waltl</name>
    <name type="common">Iberian ribbed newt</name>
    <dbReference type="NCBI Taxonomy" id="8319"/>
    <lineage>
        <taxon>Eukaryota</taxon>
        <taxon>Metazoa</taxon>
        <taxon>Chordata</taxon>
        <taxon>Craniata</taxon>
        <taxon>Vertebrata</taxon>
        <taxon>Euteleostomi</taxon>
        <taxon>Amphibia</taxon>
        <taxon>Batrachia</taxon>
        <taxon>Caudata</taxon>
        <taxon>Salamandroidea</taxon>
        <taxon>Salamandridae</taxon>
        <taxon>Pleurodelinae</taxon>
        <taxon>Pleurodeles</taxon>
    </lineage>
</organism>